<evidence type="ECO:0000313" key="2">
    <source>
        <dbReference type="EMBL" id="GAA4493947.1"/>
    </source>
</evidence>
<accession>A0ABP8PZN7</accession>
<evidence type="ECO:0000313" key="3">
    <source>
        <dbReference type="Proteomes" id="UP001501321"/>
    </source>
</evidence>
<dbReference type="Pfam" id="PF05235">
    <property type="entry name" value="CHAD"/>
    <property type="match status" value="1"/>
</dbReference>
<organism evidence="2 3">
    <name type="scientific">Pseudaeromonas paramecii</name>
    <dbReference type="NCBI Taxonomy" id="2138166"/>
    <lineage>
        <taxon>Bacteria</taxon>
        <taxon>Pseudomonadati</taxon>
        <taxon>Pseudomonadota</taxon>
        <taxon>Gammaproteobacteria</taxon>
        <taxon>Aeromonadales</taxon>
        <taxon>Aeromonadaceae</taxon>
        <taxon>Pseudaeromonas</taxon>
    </lineage>
</organism>
<dbReference type="Proteomes" id="UP001501321">
    <property type="component" value="Unassembled WGS sequence"/>
</dbReference>
<keyword evidence="3" id="KW-1185">Reference proteome</keyword>
<sequence>MTASSPIEQLQQALEQQISQLTRLLAQPDWQADDCHDFRVCVRTLLSACPLLVLANPWRPSLAPRLKALIQASNAQRDWEVRLGWLARWPEATRWQQRLLAQRPQSAGRPDAEASRRLLAGLSAHRQDLAQALSLPWDAWLARYQAQAVERVMASYERLQAGKPARYHGLRLAIKRLRYLRWLLGATPDQLAPLRHWQTALGEISDLTGLAQWLKGQGSHRLRREVAAASWLRQVRLLGQRQALWDICQAMTTAAD</sequence>
<gene>
    <name evidence="2" type="ORF">GCM10023095_04920</name>
</gene>
<dbReference type="InterPro" id="IPR038186">
    <property type="entry name" value="CHAD_dom_sf"/>
</dbReference>
<dbReference type="SMART" id="SM00880">
    <property type="entry name" value="CHAD"/>
    <property type="match status" value="1"/>
</dbReference>
<dbReference type="EMBL" id="BAABFC010000001">
    <property type="protein sequence ID" value="GAA4493947.1"/>
    <property type="molecule type" value="Genomic_DNA"/>
</dbReference>
<evidence type="ECO:0000259" key="1">
    <source>
        <dbReference type="SMART" id="SM00880"/>
    </source>
</evidence>
<protein>
    <recommendedName>
        <fullName evidence="1">CHAD domain-containing protein</fullName>
    </recommendedName>
</protein>
<feature type="domain" description="CHAD" evidence="1">
    <location>
        <begin position="9"/>
        <end position="245"/>
    </location>
</feature>
<proteinExistence type="predicted"/>
<comment type="caution">
    <text evidence="2">The sequence shown here is derived from an EMBL/GenBank/DDBJ whole genome shotgun (WGS) entry which is preliminary data.</text>
</comment>
<name>A0ABP8PZN7_9GAMM</name>
<dbReference type="Gene3D" id="1.40.20.10">
    <property type="entry name" value="CHAD domain"/>
    <property type="match status" value="1"/>
</dbReference>
<dbReference type="RefSeq" id="WP_345009704.1">
    <property type="nucleotide sequence ID" value="NZ_BAABFC010000001.1"/>
</dbReference>
<reference evidence="3" key="1">
    <citation type="journal article" date="2019" name="Int. J. Syst. Evol. Microbiol.">
        <title>The Global Catalogue of Microorganisms (GCM) 10K type strain sequencing project: providing services to taxonomists for standard genome sequencing and annotation.</title>
        <authorList>
            <consortium name="The Broad Institute Genomics Platform"/>
            <consortium name="The Broad Institute Genome Sequencing Center for Infectious Disease"/>
            <person name="Wu L."/>
            <person name="Ma J."/>
        </authorList>
    </citation>
    <scope>NUCLEOTIDE SEQUENCE [LARGE SCALE GENOMIC DNA]</scope>
    <source>
        <strain evidence="3">JCM 32226</strain>
    </source>
</reference>
<dbReference type="InterPro" id="IPR007899">
    <property type="entry name" value="CHAD_dom"/>
</dbReference>